<reference evidence="1" key="1">
    <citation type="submission" date="2023-07" db="EMBL/GenBank/DDBJ databases">
        <title>draft genome sequence of fig (Ficus carica).</title>
        <authorList>
            <person name="Takahashi T."/>
            <person name="Nishimura K."/>
        </authorList>
    </citation>
    <scope>NUCLEOTIDE SEQUENCE</scope>
</reference>
<dbReference type="Proteomes" id="UP001187192">
    <property type="component" value="Unassembled WGS sequence"/>
</dbReference>
<dbReference type="EMBL" id="BTGU01000004">
    <property type="protein sequence ID" value="GMN34284.1"/>
    <property type="molecule type" value="Genomic_DNA"/>
</dbReference>
<gene>
    <name evidence="1" type="ORF">TIFTF001_004613</name>
</gene>
<proteinExistence type="predicted"/>
<sequence length="42" mass="4661">MASTVAKAKIARSTLAFVNKIQVQYLMTRQSVRSGDETECEV</sequence>
<accession>A0AA88DD89</accession>
<protein>
    <submittedName>
        <fullName evidence="1">Uncharacterized protein</fullName>
    </submittedName>
</protein>
<dbReference type="AlphaFoldDB" id="A0AA88DD89"/>
<organism evidence="1 2">
    <name type="scientific">Ficus carica</name>
    <name type="common">Common fig</name>
    <dbReference type="NCBI Taxonomy" id="3494"/>
    <lineage>
        <taxon>Eukaryota</taxon>
        <taxon>Viridiplantae</taxon>
        <taxon>Streptophyta</taxon>
        <taxon>Embryophyta</taxon>
        <taxon>Tracheophyta</taxon>
        <taxon>Spermatophyta</taxon>
        <taxon>Magnoliopsida</taxon>
        <taxon>eudicotyledons</taxon>
        <taxon>Gunneridae</taxon>
        <taxon>Pentapetalae</taxon>
        <taxon>rosids</taxon>
        <taxon>fabids</taxon>
        <taxon>Rosales</taxon>
        <taxon>Moraceae</taxon>
        <taxon>Ficeae</taxon>
        <taxon>Ficus</taxon>
    </lineage>
</organism>
<evidence type="ECO:0000313" key="1">
    <source>
        <dbReference type="EMBL" id="GMN34284.1"/>
    </source>
</evidence>
<keyword evidence="2" id="KW-1185">Reference proteome</keyword>
<name>A0AA88DD89_FICCA</name>
<comment type="caution">
    <text evidence="1">The sequence shown here is derived from an EMBL/GenBank/DDBJ whole genome shotgun (WGS) entry which is preliminary data.</text>
</comment>
<evidence type="ECO:0000313" key="2">
    <source>
        <dbReference type="Proteomes" id="UP001187192"/>
    </source>
</evidence>